<dbReference type="KEGG" id="ptrr:6340995"/>
<dbReference type="AlphaFoldDB" id="A0A2W1FPA7"/>
<gene>
    <name evidence="1" type="ORF">PtrM4_063560</name>
</gene>
<comment type="caution">
    <text evidence="1">The sequence shown here is derived from an EMBL/GenBank/DDBJ whole genome shotgun (WGS) entry which is preliminary data.</text>
</comment>
<dbReference type="Proteomes" id="UP000245464">
    <property type="component" value="Chromosome 2"/>
</dbReference>
<evidence type="ECO:0000313" key="1">
    <source>
        <dbReference type="EMBL" id="KAF7574732.1"/>
    </source>
</evidence>
<sequence length="180" mass="21234">MMARMANIFDFFPAAHARRRPGFNDMFHAQVHPYSFGPLARAPRFPYEDEPFGEFRDVARMMPGIEESLECLFHEGVIEPGELSTILERLQGIRHCQWGFNGDGPETYLLARELERISRKLQRMYHDTGIGHFSALADYFMYMGRSFQVGPRHRRLRTIPQQRHRPWGFLPPYFGYDYDD</sequence>
<proteinExistence type="predicted"/>
<evidence type="ECO:0000313" key="2">
    <source>
        <dbReference type="Proteomes" id="UP000245464"/>
    </source>
</evidence>
<name>A0A2W1FPA7_9PLEO</name>
<accession>A0A2W1FPA7</accession>
<reference evidence="1 2" key="1">
    <citation type="journal article" date="2018" name="BMC Genomics">
        <title>Comparative genomics of the wheat fungal pathogen Pyrenophora tritici-repentis reveals chromosomal variations and genome plasticity.</title>
        <authorList>
            <person name="Moolhuijzen P."/>
            <person name="See P.T."/>
            <person name="Hane J.K."/>
            <person name="Shi G."/>
            <person name="Liu Z."/>
            <person name="Oliver R.P."/>
            <person name="Moffat C.S."/>
        </authorList>
    </citation>
    <scope>NUCLEOTIDE SEQUENCE [LARGE SCALE GENOMIC DNA]</scope>
    <source>
        <strain evidence="1">M4</strain>
    </source>
</reference>
<protein>
    <submittedName>
        <fullName evidence="1">Uncharacterized protein</fullName>
    </submittedName>
</protein>
<dbReference type="GeneID" id="6340995"/>
<dbReference type="EMBL" id="NQIK02000002">
    <property type="protein sequence ID" value="KAF7574732.1"/>
    <property type="molecule type" value="Genomic_DNA"/>
</dbReference>
<dbReference type="RefSeq" id="XP_001933105.2">
    <property type="nucleotide sequence ID" value="XM_001933070.2"/>
</dbReference>
<organism evidence="1 2">
    <name type="scientific">Pyrenophora tritici-repentis</name>
    <dbReference type="NCBI Taxonomy" id="45151"/>
    <lineage>
        <taxon>Eukaryota</taxon>
        <taxon>Fungi</taxon>
        <taxon>Dikarya</taxon>
        <taxon>Ascomycota</taxon>
        <taxon>Pezizomycotina</taxon>
        <taxon>Dothideomycetes</taxon>
        <taxon>Pleosporomycetidae</taxon>
        <taxon>Pleosporales</taxon>
        <taxon>Pleosporineae</taxon>
        <taxon>Pleosporaceae</taxon>
        <taxon>Pyrenophora</taxon>
    </lineage>
</organism>